<dbReference type="Proteomes" id="UP000299102">
    <property type="component" value="Unassembled WGS sequence"/>
</dbReference>
<comment type="caution">
    <text evidence="1">The sequence shown here is derived from an EMBL/GenBank/DDBJ whole genome shotgun (WGS) entry which is preliminary data.</text>
</comment>
<gene>
    <name evidence="1" type="ORF">EVAR_9362_1</name>
</gene>
<protein>
    <submittedName>
        <fullName evidence="1">Uncharacterized protein</fullName>
    </submittedName>
</protein>
<evidence type="ECO:0000313" key="2">
    <source>
        <dbReference type="Proteomes" id="UP000299102"/>
    </source>
</evidence>
<dbReference type="EMBL" id="BGZK01001366">
    <property type="protein sequence ID" value="GBP78354.1"/>
    <property type="molecule type" value="Genomic_DNA"/>
</dbReference>
<proteinExistence type="predicted"/>
<reference evidence="1 2" key="1">
    <citation type="journal article" date="2019" name="Commun. Biol.">
        <title>The bagworm genome reveals a unique fibroin gene that provides high tensile strength.</title>
        <authorList>
            <person name="Kono N."/>
            <person name="Nakamura H."/>
            <person name="Ohtoshi R."/>
            <person name="Tomita M."/>
            <person name="Numata K."/>
            <person name="Arakawa K."/>
        </authorList>
    </citation>
    <scope>NUCLEOTIDE SEQUENCE [LARGE SCALE GENOMIC DNA]</scope>
</reference>
<organism evidence="1 2">
    <name type="scientific">Eumeta variegata</name>
    <name type="common">Bagworm moth</name>
    <name type="synonym">Eumeta japonica</name>
    <dbReference type="NCBI Taxonomy" id="151549"/>
    <lineage>
        <taxon>Eukaryota</taxon>
        <taxon>Metazoa</taxon>
        <taxon>Ecdysozoa</taxon>
        <taxon>Arthropoda</taxon>
        <taxon>Hexapoda</taxon>
        <taxon>Insecta</taxon>
        <taxon>Pterygota</taxon>
        <taxon>Neoptera</taxon>
        <taxon>Endopterygota</taxon>
        <taxon>Lepidoptera</taxon>
        <taxon>Glossata</taxon>
        <taxon>Ditrysia</taxon>
        <taxon>Tineoidea</taxon>
        <taxon>Psychidae</taxon>
        <taxon>Oiketicinae</taxon>
        <taxon>Eumeta</taxon>
    </lineage>
</organism>
<keyword evidence="2" id="KW-1185">Reference proteome</keyword>
<accession>A0A4C1YU01</accession>
<name>A0A4C1YU01_EUMVA</name>
<evidence type="ECO:0000313" key="1">
    <source>
        <dbReference type="EMBL" id="GBP78354.1"/>
    </source>
</evidence>
<dbReference type="AlphaFoldDB" id="A0A4C1YU01"/>
<sequence length="175" mass="19151">MVDLTTTRKSTGSIGEKPSSQNSIVTFRLVSENSGGQLLPPPSHSSSVISLPFITPLQISHFWQRTDRQSDRRYVTPHHSSGRHIVLTRSTTLQGSTALAERYIVVGHYIVYSKASHFDISVCCVGFTVTLLAMRILSDYLFYCDGGAWIQSPPGCTLYDGVAGGRLLTTSSPSR</sequence>